<accession>A3DNV0</accession>
<dbReference type="AlphaFoldDB" id="A3DNV0"/>
<comment type="similarity">
    <text evidence="1">Belongs to the eukaryotic ribosomal protein eS25 family.</text>
</comment>
<dbReference type="STRING" id="399550.Smar_1216"/>
<evidence type="ECO:0000256" key="3">
    <source>
        <dbReference type="ARBA" id="ARBA00023274"/>
    </source>
</evidence>
<evidence type="ECO:0000256" key="1">
    <source>
        <dbReference type="ARBA" id="ARBA00009106"/>
    </source>
</evidence>
<dbReference type="InterPro" id="IPR036388">
    <property type="entry name" value="WH-like_DNA-bd_sf"/>
</dbReference>
<dbReference type="EMBL" id="CP000575">
    <property type="protein sequence ID" value="ABN70310.1"/>
    <property type="molecule type" value="Genomic_DNA"/>
</dbReference>
<name>A3DNV0_STAMF</name>
<keyword evidence="5" id="KW-1185">Reference proteome</keyword>
<dbReference type="Pfam" id="PF03297">
    <property type="entry name" value="Ribosomal_S25"/>
    <property type="match status" value="1"/>
</dbReference>
<dbReference type="GO" id="GO:0005840">
    <property type="term" value="C:ribosome"/>
    <property type="evidence" value="ECO:0007669"/>
    <property type="project" value="UniProtKB-KW"/>
</dbReference>
<dbReference type="InterPro" id="IPR004977">
    <property type="entry name" value="Ribosomal_eS25"/>
</dbReference>
<dbReference type="OrthoDB" id="19091at2157"/>
<gene>
    <name evidence="4" type="ordered locus">Smar_1216</name>
</gene>
<dbReference type="KEGG" id="smr:Smar_1216"/>
<evidence type="ECO:0000313" key="5">
    <source>
        <dbReference type="Proteomes" id="UP000000254"/>
    </source>
</evidence>
<reference evidence="5" key="1">
    <citation type="journal article" date="2009" name="BMC Genomics">
        <title>The complete genome sequence of Staphylothermus marinus reveals differences in sulfur metabolism among heterotrophic Crenarchaeota.</title>
        <authorList>
            <person name="Anderson I.J."/>
            <person name="Dharmarajan L."/>
            <person name="Rodriguez J."/>
            <person name="Hooper S."/>
            <person name="Porat I."/>
            <person name="Ulrich L.E."/>
            <person name="Elkins J.G."/>
            <person name="Mavromatis K."/>
            <person name="Sun H."/>
            <person name="Land M."/>
            <person name="Lapidus A."/>
            <person name="Lucas S."/>
            <person name="Barry K."/>
            <person name="Huber H."/>
            <person name="Zhulin I.B."/>
            <person name="Whitman W.B."/>
            <person name="Mukhopadhyay B."/>
            <person name="Woese C."/>
            <person name="Bristow J."/>
            <person name="Kyrpides N."/>
        </authorList>
    </citation>
    <scope>NUCLEOTIDE SEQUENCE [LARGE SCALE GENOMIC DNA]</scope>
    <source>
        <strain evidence="5">ATCC 43588 / DSM 3639 / JCM 9404 / F1</strain>
    </source>
</reference>
<keyword evidence="2 4" id="KW-0689">Ribosomal protein</keyword>
<keyword evidence="3" id="KW-0687">Ribonucleoprotein</keyword>
<organism evidence="4 5">
    <name type="scientific">Staphylothermus marinus (strain ATCC 43588 / DSM 3639 / JCM 9404 / F1)</name>
    <dbReference type="NCBI Taxonomy" id="399550"/>
    <lineage>
        <taxon>Archaea</taxon>
        <taxon>Thermoproteota</taxon>
        <taxon>Thermoprotei</taxon>
        <taxon>Desulfurococcales</taxon>
        <taxon>Desulfurococcaceae</taxon>
        <taxon>Staphylothermus</taxon>
    </lineage>
</organism>
<protein>
    <submittedName>
        <fullName evidence="4">30S ribosomal protein S25e</fullName>
    </submittedName>
</protein>
<dbReference type="Gene3D" id="1.10.10.10">
    <property type="entry name" value="Winged helix-like DNA-binding domain superfamily/Winged helix DNA-binding domain"/>
    <property type="match status" value="1"/>
</dbReference>
<sequence>MARGKREKTSEVKEGSETPKISIASQIDLTPELMKRFERELKRGSFNVLTPYTLAQAYSIRISVAKKLLREAAKRGLIILYSGGRTPIYIKAPAQ</sequence>
<dbReference type="RefSeq" id="WP_011839501.1">
    <property type="nucleotide sequence ID" value="NC_009033.1"/>
</dbReference>
<dbReference type="NCBIfam" id="NF006813">
    <property type="entry name" value="PRK09334.1-3"/>
    <property type="match status" value="1"/>
</dbReference>
<proteinExistence type="inferred from homology"/>
<dbReference type="HOGENOM" id="CLU_176754_0_0_2"/>
<dbReference type="GeneID" id="4907465"/>
<evidence type="ECO:0000313" key="4">
    <source>
        <dbReference type="EMBL" id="ABN70310.1"/>
    </source>
</evidence>
<dbReference type="Proteomes" id="UP000000254">
    <property type="component" value="Chromosome"/>
</dbReference>
<reference evidence="4 5" key="2">
    <citation type="journal article" date="2009" name="Stand. Genomic Sci.">
        <title>Complete genome sequence of Staphylothermus marinus Stetter and Fiala 1986 type strain F1.</title>
        <authorList>
            <person name="Anderson I.J."/>
            <person name="Sun H."/>
            <person name="Lapidus A."/>
            <person name="Copeland A."/>
            <person name="Glavina Del Rio T."/>
            <person name="Tice H."/>
            <person name="Dalin E."/>
            <person name="Lucas S."/>
            <person name="Barry K."/>
            <person name="Land M."/>
            <person name="Richardson P."/>
            <person name="Huber H."/>
            <person name="Kyrpides N.C."/>
        </authorList>
    </citation>
    <scope>NUCLEOTIDE SEQUENCE [LARGE SCALE GENOMIC DNA]</scope>
    <source>
        <strain evidence="5">ATCC 43588 / DSM 3639 / JCM 9404 / F1</strain>
    </source>
</reference>
<evidence type="ECO:0000256" key="2">
    <source>
        <dbReference type="ARBA" id="ARBA00022980"/>
    </source>
</evidence>
<dbReference type="eggNOG" id="arCOG04327">
    <property type="taxonomic scope" value="Archaea"/>
</dbReference>
<dbReference type="GO" id="GO:1990904">
    <property type="term" value="C:ribonucleoprotein complex"/>
    <property type="evidence" value="ECO:0007669"/>
    <property type="project" value="UniProtKB-KW"/>
</dbReference>